<evidence type="ECO:0000313" key="2">
    <source>
        <dbReference type="EMBL" id="VDL68135.1"/>
    </source>
</evidence>
<accession>A0A0N4XPU3</accession>
<name>A0A0N4XPU3_NIPBR</name>
<organism evidence="4">
    <name type="scientific">Nippostrongylus brasiliensis</name>
    <name type="common">Rat hookworm</name>
    <dbReference type="NCBI Taxonomy" id="27835"/>
    <lineage>
        <taxon>Eukaryota</taxon>
        <taxon>Metazoa</taxon>
        <taxon>Ecdysozoa</taxon>
        <taxon>Nematoda</taxon>
        <taxon>Chromadorea</taxon>
        <taxon>Rhabditida</taxon>
        <taxon>Rhabditina</taxon>
        <taxon>Rhabditomorpha</taxon>
        <taxon>Strongyloidea</taxon>
        <taxon>Heligmosomidae</taxon>
        <taxon>Nippostrongylus</taxon>
    </lineage>
</organism>
<keyword evidence="3" id="KW-1185">Reference proteome</keyword>
<proteinExistence type="predicted"/>
<reference evidence="4" key="1">
    <citation type="submission" date="2017-02" db="UniProtKB">
        <authorList>
            <consortium name="WormBaseParasite"/>
        </authorList>
    </citation>
    <scope>IDENTIFICATION</scope>
</reference>
<evidence type="ECO:0000313" key="3">
    <source>
        <dbReference type="Proteomes" id="UP000271162"/>
    </source>
</evidence>
<protein>
    <submittedName>
        <fullName evidence="4">Flocculation protein FLO11-like</fullName>
    </submittedName>
</protein>
<feature type="region of interest" description="Disordered" evidence="1">
    <location>
        <begin position="1"/>
        <end position="48"/>
    </location>
</feature>
<feature type="compositionally biased region" description="Basic and acidic residues" evidence="1">
    <location>
        <begin position="148"/>
        <end position="160"/>
    </location>
</feature>
<dbReference type="WBParaSite" id="NBR_0000454501-mRNA-1">
    <property type="protein sequence ID" value="NBR_0000454501-mRNA-1"/>
    <property type="gene ID" value="NBR_0000454501"/>
</dbReference>
<evidence type="ECO:0000313" key="4">
    <source>
        <dbReference type="WBParaSite" id="NBR_0000454501-mRNA-1"/>
    </source>
</evidence>
<feature type="compositionally biased region" description="Polar residues" evidence="1">
    <location>
        <begin position="120"/>
        <end position="140"/>
    </location>
</feature>
<feature type="compositionally biased region" description="Basic and acidic residues" evidence="1">
    <location>
        <begin position="170"/>
        <end position="195"/>
    </location>
</feature>
<reference evidence="2 3" key="2">
    <citation type="submission" date="2018-11" db="EMBL/GenBank/DDBJ databases">
        <authorList>
            <consortium name="Pathogen Informatics"/>
        </authorList>
    </citation>
    <scope>NUCLEOTIDE SEQUENCE [LARGE SCALE GENOMIC DNA]</scope>
</reference>
<evidence type="ECO:0000256" key="1">
    <source>
        <dbReference type="SAM" id="MobiDB-lite"/>
    </source>
</evidence>
<dbReference type="AlphaFoldDB" id="A0A0N4XPU3"/>
<gene>
    <name evidence="2" type="ORF">NBR_LOCUS4546</name>
</gene>
<dbReference type="Proteomes" id="UP000271162">
    <property type="component" value="Unassembled WGS sequence"/>
</dbReference>
<sequence>MAQANQRHGTATVGETIVVTPSVRSPPIEELETDAPPTPPPTILYTTQPISTTSTRLVASSYVSKAVAAFSQPIPSKEKTSRAGVPVPRGRRSQTCPVSRIPSYRRASMGKKDAHPPEDSSLQQKTINEAKQKPQSQRSPSNPPVHTLRHEMRKSSDKALSKTSRGASSSERRSRLSRDSRRRPNESFVEMKEMEAMIVGSQSAEEF</sequence>
<feature type="region of interest" description="Disordered" evidence="1">
    <location>
        <begin position="69"/>
        <end position="207"/>
    </location>
</feature>
<dbReference type="EMBL" id="UYSL01008727">
    <property type="protein sequence ID" value="VDL68135.1"/>
    <property type="molecule type" value="Genomic_DNA"/>
</dbReference>